<feature type="region of interest" description="Disordered" evidence="1">
    <location>
        <begin position="1"/>
        <end position="71"/>
    </location>
</feature>
<dbReference type="AlphaFoldDB" id="A0A1M4ISS5"/>
<proteinExistence type="predicted"/>
<protein>
    <recommendedName>
        <fullName evidence="4">Radical SAM protein</fullName>
    </recommendedName>
</protein>
<organism evidence="2 3">
    <name type="scientific">Xanthomonas graminis pv. graminis</name>
    <dbReference type="NCBI Taxonomy" id="134874"/>
    <lineage>
        <taxon>Bacteria</taxon>
        <taxon>Pseudomonadati</taxon>
        <taxon>Pseudomonadota</taxon>
        <taxon>Gammaproteobacteria</taxon>
        <taxon>Lysobacterales</taxon>
        <taxon>Lysobacteraceae</taxon>
        <taxon>Xanthomonas</taxon>
        <taxon>Xanthomonas translucens group</taxon>
        <taxon>Xanthomonas graminis</taxon>
    </lineage>
</organism>
<gene>
    <name evidence="2" type="ORF">XTGNCPPB3709_3550</name>
</gene>
<sequence>MSTTIKGRGAGSHLPGRFERSISQAEDDGWHPDDSEEFAAPRLRTQVREETARSIISRNQSPDVGFSQSVNPYRGCEHGLARDRRQLTKKALAELAGVFSTHLDKTGRWGELPSQSDRQ</sequence>
<reference evidence="3" key="1">
    <citation type="submission" date="2016-07" db="EMBL/GenBank/DDBJ databases">
        <authorList>
            <person name="Florea S."/>
            <person name="Webb J.S."/>
            <person name="Jaromczyk J."/>
            <person name="Schardl C.L."/>
        </authorList>
    </citation>
    <scope>NUCLEOTIDE SEQUENCE [LARGE SCALE GENOMIC DNA]</scope>
</reference>
<evidence type="ECO:0008006" key="4">
    <source>
        <dbReference type="Google" id="ProtNLM"/>
    </source>
</evidence>
<evidence type="ECO:0000313" key="3">
    <source>
        <dbReference type="Proteomes" id="UP000184997"/>
    </source>
</evidence>
<dbReference type="EMBL" id="FLUK01000298">
    <property type="protein sequence ID" value="SBV89586.1"/>
    <property type="molecule type" value="Genomic_DNA"/>
</dbReference>
<feature type="compositionally biased region" description="Polar residues" evidence="1">
    <location>
        <begin position="54"/>
        <end position="71"/>
    </location>
</feature>
<accession>A0A1M4ISS5</accession>
<evidence type="ECO:0000256" key="1">
    <source>
        <dbReference type="SAM" id="MobiDB-lite"/>
    </source>
</evidence>
<dbReference type="Proteomes" id="UP000184997">
    <property type="component" value="Unassembled WGS sequence"/>
</dbReference>
<name>A0A1M4ISS5_9XANT</name>
<evidence type="ECO:0000313" key="2">
    <source>
        <dbReference type="EMBL" id="SBV89586.1"/>
    </source>
</evidence>